<dbReference type="PANTHER" id="PTHR23163">
    <property type="entry name" value="RING FINGER PROTEIN-RELATED"/>
    <property type="match status" value="1"/>
</dbReference>
<dbReference type="AlphaFoldDB" id="A0A0P1KLG5"/>
<evidence type="ECO:0000256" key="5">
    <source>
        <dbReference type="ARBA" id="ARBA00022679"/>
    </source>
</evidence>
<dbReference type="FunFam" id="3.30.40.10:FF:000414">
    <property type="entry name" value="E3 ubiquitin protein ligase"/>
    <property type="match status" value="1"/>
</dbReference>
<dbReference type="Pfam" id="PF13920">
    <property type="entry name" value="zf-C3HC4_3"/>
    <property type="match status" value="1"/>
</dbReference>
<dbReference type="OrthoDB" id="654191at2759"/>
<keyword evidence="5 14" id="KW-0808">Transferase</keyword>
<evidence type="ECO:0000256" key="12">
    <source>
        <dbReference type="ARBA" id="ARBA00023242"/>
    </source>
</evidence>
<keyword evidence="8 14" id="KW-0833">Ubl conjugation pathway</keyword>
<dbReference type="InterPro" id="IPR013083">
    <property type="entry name" value="Znf_RING/FYVE/PHD"/>
</dbReference>
<dbReference type="Gene3D" id="3.30.40.10">
    <property type="entry name" value="Zinc/RING finger domain, C3HC4 (zinc finger)"/>
    <property type="match status" value="1"/>
</dbReference>
<feature type="compositionally biased region" description="Basic and acidic residues" evidence="16">
    <location>
        <begin position="1"/>
        <end position="12"/>
    </location>
</feature>
<dbReference type="SUPFAM" id="SSF57850">
    <property type="entry name" value="RING/U-box"/>
    <property type="match status" value="1"/>
</dbReference>
<dbReference type="Pfam" id="PF08647">
    <property type="entry name" value="BRE1"/>
    <property type="match status" value="1"/>
</dbReference>
<reference evidence="19" key="1">
    <citation type="submission" date="2015-10" db="EMBL/GenBank/DDBJ databases">
        <authorList>
            <person name="Devillers H."/>
        </authorList>
    </citation>
    <scope>NUCLEOTIDE SEQUENCE [LARGE SCALE GENOMIC DNA]</scope>
</reference>
<evidence type="ECO:0000256" key="15">
    <source>
        <dbReference type="SAM" id="Coils"/>
    </source>
</evidence>
<evidence type="ECO:0000256" key="2">
    <source>
        <dbReference type="ARBA" id="ARBA00004123"/>
    </source>
</evidence>
<evidence type="ECO:0000256" key="16">
    <source>
        <dbReference type="SAM" id="MobiDB-lite"/>
    </source>
</evidence>
<dbReference type="Gene3D" id="1.20.5.1160">
    <property type="entry name" value="Vasodilator-stimulated phosphoprotein"/>
    <property type="match status" value="1"/>
</dbReference>
<evidence type="ECO:0000256" key="11">
    <source>
        <dbReference type="ARBA" id="ARBA00023054"/>
    </source>
</evidence>
<dbReference type="InterPro" id="IPR001841">
    <property type="entry name" value="Znf_RING"/>
</dbReference>
<dbReference type="GO" id="GO:0005634">
    <property type="term" value="C:nucleus"/>
    <property type="evidence" value="ECO:0007669"/>
    <property type="project" value="UniProtKB-SubCell"/>
</dbReference>
<evidence type="ECO:0000259" key="17">
    <source>
        <dbReference type="PROSITE" id="PS50089"/>
    </source>
</evidence>
<feature type="domain" description="RING-type" evidence="17">
    <location>
        <begin position="611"/>
        <end position="650"/>
    </location>
</feature>
<keyword evidence="7 13" id="KW-0863">Zinc-finger</keyword>
<dbReference type="CDD" id="cd16499">
    <property type="entry name" value="RING-HC_Bre1-like"/>
    <property type="match status" value="1"/>
</dbReference>
<feature type="region of interest" description="Disordered" evidence="16">
    <location>
        <begin position="1"/>
        <end position="21"/>
    </location>
</feature>
<feature type="coiled-coil region" evidence="15">
    <location>
        <begin position="560"/>
        <end position="587"/>
    </location>
</feature>
<evidence type="ECO:0000256" key="13">
    <source>
        <dbReference type="PROSITE-ProRule" id="PRU00175"/>
    </source>
</evidence>
<dbReference type="GO" id="GO:0061630">
    <property type="term" value="F:ubiquitin protein ligase activity"/>
    <property type="evidence" value="ECO:0007669"/>
    <property type="project" value="UniProtKB-EC"/>
</dbReference>
<dbReference type="PANTHER" id="PTHR23163:SF0">
    <property type="entry name" value="E3 UBIQUITIN-PROTEIN LIGASE BRE1"/>
    <property type="match status" value="1"/>
</dbReference>
<gene>
    <name evidence="18" type="ORF">LAQU0_S01e02212g</name>
</gene>
<dbReference type="GO" id="GO:0006325">
    <property type="term" value="P:chromatin organization"/>
    <property type="evidence" value="ECO:0007669"/>
    <property type="project" value="UniProtKB-KW"/>
</dbReference>
<keyword evidence="9 14" id="KW-0862">Zinc</keyword>
<feature type="compositionally biased region" description="Polar residues" evidence="16">
    <location>
        <begin position="207"/>
        <end position="219"/>
    </location>
</feature>
<evidence type="ECO:0000256" key="10">
    <source>
        <dbReference type="ARBA" id="ARBA00022853"/>
    </source>
</evidence>
<feature type="region of interest" description="Disordered" evidence="16">
    <location>
        <begin position="196"/>
        <end position="229"/>
    </location>
</feature>
<keyword evidence="10 14" id="KW-0156">Chromatin regulator</keyword>
<dbReference type="EC" id="2.3.2.27" evidence="14"/>
<sequence length="663" mass="75454">MSEEPTPKKAKLDWGLTDPSEPLTRKDVIAFQKEALFRTINKHRCREKSLEKQLEVCGQQSAEIREQYASLYAMVTALANKILDLSKEDQEAQKLCNTILEGDGKEVLALAADFTVLVEKHISEDEPSARQSPGEASWNKQLHQLEAAKAELSAHNKQLRKEISAIREHYQDLIRRYDREDSDTVRRVFKLQDSLGEGNAKDATEASPANQSEVTNTATGDEKEEAVSKMEHELQIQDLNDQIELLKHTLKDLESWKASSGAEIARLRTEITSINSASEQTNRGIQNDREALLQKLDFTTKENAELTQANDLYLSKFQQMVQEKEIFTNKLSMEFQTAQDALKKHNAMLEKDLVRIRATRDELTSKIAIMENQKPKSEMLADLQKVLDLQKERIEKMENKSVEATNDAVMKELQDLERAFKELTQFAHKKYSDHISQESIVAKLTVEKTKADQKYFTAMRSKDSILIENKNLSKNLHKSNELINQLKEIERTLQSKVESLNKQIHLSQSNEKRLMESSKAVSLKIMDLTSELGKTKKVVETLQGERAKQIEQDARLESNIHSLQSQNSALKLQLSQAENKAKKLHKSLVSNGGDNSIIAEELDNFRTIVYCSLCSKNWKNTAIKNCGHVFCEECCKERLAARMRKCPTCNKPFGSADLLVVHL</sequence>
<comment type="similarity">
    <text evidence="4 14">Belongs to the BRE1 family.</text>
</comment>
<accession>A0A0P1KLG5</accession>
<dbReference type="UniPathway" id="UPA00143"/>
<keyword evidence="19" id="KW-1185">Reference proteome</keyword>
<dbReference type="GO" id="GO:0008270">
    <property type="term" value="F:zinc ion binding"/>
    <property type="evidence" value="ECO:0007669"/>
    <property type="project" value="UniProtKB-KW"/>
</dbReference>
<evidence type="ECO:0000256" key="14">
    <source>
        <dbReference type="RuleBase" id="RU365038"/>
    </source>
</evidence>
<protein>
    <recommendedName>
        <fullName evidence="14">E3 ubiquitin protein ligase</fullName>
        <ecNumber evidence="14">2.3.2.27</ecNumber>
    </recommendedName>
</protein>
<dbReference type="GO" id="GO:0006950">
    <property type="term" value="P:response to stress"/>
    <property type="evidence" value="ECO:0007669"/>
    <property type="project" value="UniProtKB-ARBA"/>
</dbReference>
<evidence type="ECO:0000256" key="7">
    <source>
        <dbReference type="ARBA" id="ARBA00022771"/>
    </source>
</evidence>
<proteinExistence type="inferred from homology"/>
<comment type="subcellular location">
    <subcellularLocation>
        <location evidence="2 14">Nucleus</location>
    </subcellularLocation>
</comment>
<dbReference type="PROSITE" id="PS50089">
    <property type="entry name" value="ZF_RING_2"/>
    <property type="match status" value="1"/>
</dbReference>
<evidence type="ECO:0000256" key="4">
    <source>
        <dbReference type="ARBA" id="ARBA00005555"/>
    </source>
</evidence>
<dbReference type="SMART" id="SM00184">
    <property type="entry name" value="RING"/>
    <property type="match status" value="1"/>
</dbReference>
<evidence type="ECO:0000313" key="18">
    <source>
        <dbReference type="EMBL" id="CUS20242.1"/>
    </source>
</evidence>
<evidence type="ECO:0000256" key="8">
    <source>
        <dbReference type="ARBA" id="ARBA00022786"/>
    </source>
</evidence>
<dbReference type="InterPro" id="IPR013956">
    <property type="entry name" value="E3_ubiquit_lig_Bre1"/>
</dbReference>
<keyword evidence="12 14" id="KW-0539">Nucleus</keyword>
<keyword evidence="11 14" id="KW-0175">Coiled coil</keyword>
<evidence type="ECO:0000256" key="6">
    <source>
        <dbReference type="ARBA" id="ARBA00022723"/>
    </source>
</evidence>
<feature type="coiled-coil region" evidence="15">
    <location>
        <begin position="346"/>
        <end position="426"/>
    </location>
</feature>
<keyword evidence="6 14" id="KW-0479">Metal-binding</keyword>
<dbReference type="GO" id="GO:0016567">
    <property type="term" value="P:protein ubiquitination"/>
    <property type="evidence" value="ECO:0007669"/>
    <property type="project" value="UniProtKB-UniRule"/>
</dbReference>
<feature type="coiled-coil region" evidence="15">
    <location>
        <begin position="142"/>
        <end position="176"/>
    </location>
</feature>
<dbReference type="Proteomes" id="UP000236544">
    <property type="component" value="Unassembled WGS sequence"/>
</dbReference>
<feature type="coiled-coil region" evidence="15">
    <location>
        <begin position="229"/>
        <end position="256"/>
    </location>
</feature>
<evidence type="ECO:0000313" key="19">
    <source>
        <dbReference type="Proteomes" id="UP000236544"/>
    </source>
</evidence>
<organism evidence="18 19">
    <name type="scientific">Lachancea quebecensis</name>
    <dbReference type="NCBI Taxonomy" id="1654605"/>
    <lineage>
        <taxon>Eukaryota</taxon>
        <taxon>Fungi</taxon>
        <taxon>Dikarya</taxon>
        <taxon>Ascomycota</taxon>
        <taxon>Saccharomycotina</taxon>
        <taxon>Saccharomycetes</taxon>
        <taxon>Saccharomycetales</taxon>
        <taxon>Saccharomycetaceae</taxon>
        <taxon>Lachancea</taxon>
    </lineage>
</organism>
<comment type="pathway">
    <text evidence="3 14">Protein modification; protein ubiquitination.</text>
</comment>
<evidence type="ECO:0000256" key="1">
    <source>
        <dbReference type="ARBA" id="ARBA00000900"/>
    </source>
</evidence>
<comment type="catalytic activity">
    <reaction evidence="1 14">
        <text>S-ubiquitinyl-[E2 ubiquitin-conjugating enzyme]-L-cysteine + [acceptor protein]-L-lysine = [E2 ubiquitin-conjugating enzyme]-L-cysteine + N(6)-ubiquitinyl-[acceptor protein]-L-lysine.</text>
        <dbReference type="EC" id="2.3.2.27"/>
    </reaction>
</comment>
<feature type="coiled-coil region" evidence="15">
    <location>
        <begin position="469"/>
        <end position="503"/>
    </location>
</feature>
<evidence type="ECO:0000256" key="3">
    <source>
        <dbReference type="ARBA" id="ARBA00004906"/>
    </source>
</evidence>
<dbReference type="GO" id="GO:0033503">
    <property type="term" value="C:HULC complex"/>
    <property type="evidence" value="ECO:0007669"/>
    <property type="project" value="TreeGrafter"/>
</dbReference>
<dbReference type="EMBL" id="LN890560">
    <property type="protein sequence ID" value="CUS20242.1"/>
    <property type="molecule type" value="Genomic_DNA"/>
</dbReference>
<evidence type="ECO:0000256" key="9">
    <source>
        <dbReference type="ARBA" id="ARBA00022833"/>
    </source>
</evidence>
<name>A0A0P1KLG5_9SACH</name>